<evidence type="ECO:0000313" key="1">
    <source>
        <dbReference type="EMBL" id="KAL2824363.1"/>
    </source>
</evidence>
<dbReference type="EMBL" id="JBFXLS010000044">
    <property type="protein sequence ID" value="KAL2824363.1"/>
    <property type="molecule type" value="Genomic_DNA"/>
</dbReference>
<evidence type="ECO:0000313" key="2">
    <source>
        <dbReference type="Proteomes" id="UP001610335"/>
    </source>
</evidence>
<evidence type="ECO:0008006" key="3">
    <source>
        <dbReference type="Google" id="ProtNLM"/>
    </source>
</evidence>
<accession>A0ABR4I9G0</accession>
<dbReference type="InterPro" id="IPR011332">
    <property type="entry name" value="Ribosomal_zn-bd"/>
</dbReference>
<gene>
    <name evidence="1" type="ORF">BDW59DRAFT_172896</name>
</gene>
<comment type="caution">
    <text evidence="1">The sequence shown here is derived from an EMBL/GenBank/DDBJ whole genome shotgun (WGS) entry which is preliminary data.</text>
</comment>
<dbReference type="SUPFAM" id="SSF57829">
    <property type="entry name" value="Zn-binding ribosomal proteins"/>
    <property type="match status" value="1"/>
</dbReference>
<sequence length="337" mass="37253">MSETESIQERENINCAIKLLDPNGDRWQVSSKVLSLASPVFAALFQPHFREGALIRTSASPEVPLHGDDPIMLGVILEILHYREPQGAIYLDPKELATLAIHCNKYDCTEALRPWSTHWFIHLQKISTSEEYGFALLAAHLLRDERQFSGLSVKALATLTLNFPAQWEATGTLSLLPTVIQDNLLVEIEDILTQLHGEVQSVEGYLRTHQTGYSTHGLVCMSCGRTLPAAAKKCHPCKNIELHPKFCTSENRVAEYFGALRATSLWPSLEPFQKCSASVLATRVANARSSLRHSCAAGKICPLELGLEMLITSIQQILDGVEGLPLYPVHPCSACDE</sequence>
<dbReference type="Proteomes" id="UP001610335">
    <property type="component" value="Unassembled WGS sequence"/>
</dbReference>
<organism evidence="1 2">
    <name type="scientific">Aspergillus cavernicola</name>
    <dbReference type="NCBI Taxonomy" id="176166"/>
    <lineage>
        <taxon>Eukaryota</taxon>
        <taxon>Fungi</taxon>
        <taxon>Dikarya</taxon>
        <taxon>Ascomycota</taxon>
        <taxon>Pezizomycotina</taxon>
        <taxon>Eurotiomycetes</taxon>
        <taxon>Eurotiomycetidae</taxon>
        <taxon>Eurotiales</taxon>
        <taxon>Aspergillaceae</taxon>
        <taxon>Aspergillus</taxon>
        <taxon>Aspergillus subgen. Nidulantes</taxon>
    </lineage>
</organism>
<reference evidence="1 2" key="1">
    <citation type="submission" date="2024-07" db="EMBL/GenBank/DDBJ databases">
        <title>Section-level genome sequencing and comparative genomics of Aspergillus sections Usti and Cavernicolus.</title>
        <authorList>
            <consortium name="Lawrence Berkeley National Laboratory"/>
            <person name="Nybo J.L."/>
            <person name="Vesth T.C."/>
            <person name="Theobald S."/>
            <person name="Frisvad J.C."/>
            <person name="Larsen T.O."/>
            <person name="Kjaerboelling I."/>
            <person name="Rothschild-Mancinelli K."/>
            <person name="Lyhne E.K."/>
            <person name="Kogle M.E."/>
            <person name="Barry K."/>
            <person name="Clum A."/>
            <person name="Na H."/>
            <person name="Ledsgaard L."/>
            <person name="Lin J."/>
            <person name="Lipzen A."/>
            <person name="Kuo A."/>
            <person name="Riley R."/>
            <person name="Mondo S."/>
            <person name="LaButti K."/>
            <person name="Haridas S."/>
            <person name="Pangalinan J."/>
            <person name="Salamov A.A."/>
            <person name="Simmons B.A."/>
            <person name="Magnuson J.K."/>
            <person name="Chen J."/>
            <person name="Drula E."/>
            <person name="Henrissat B."/>
            <person name="Wiebenga A."/>
            <person name="Lubbers R.J."/>
            <person name="Gomes A.C."/>
            <person name="Makela M.R."/>
            <person name="Stajich J."/>
            <person name="Grigoriev I.V."/>
            <person name="Mortensen U.H."/>
            <person name="De vries R.P."/>
            <person name="Baker S.E."/>
            <person name="Andersen M.R."/>
        </authorList>
    </citation>
    <scope>NUCLEOTIDE SEQUENCE [LARGE SCALE GENOMIC DNA]</scope>
    <source>
        <strain evidence="1 2">CBS 600.67</strain>
    </source>
</reference>
<protein>
    <recommendedName>
        <fullName evidence="3">BTB domain-containing protein</fullName>
    </recommendedName>
</protein>
<proteinExistence type="predicted"/>
<keyword evidence="2" id="KW-1185">Reference proteome</keyword>
<name>A0ABR4I9G0_9EURO</name>
<dbReference type="Gene3D" id="3.30.710.10">
    <property type="entry name" value="Potassium Channel Kv1.1, Chain A"/>
    <property type="match status" value="1"/>
</dbReference>
<dbReference type="InterPro" id="IPR011333">
    <property type="entry name" value="SKP1/BTB/POZ_sf"/>
</dbReference>